<dbReference type="Gene3D" id="3.40.50.150">
    <property type="entry name" value="Vaccinia Virus protein VP39"/>
    <property type="match status" value="1"/>
</dbReference>
<protein>
    <submittedName>
        <fullName evidence="2">Class I SAM-dependent methyltransferase</fullName>
        <ecNumber evidence="2">2.1.1.-</ecNumber>
    </submittedName>
</protein>
<dbReference type="GO" id="GO:0008168">
    <property type="term" value="F:methyltransferase activity"/>
    <property type="evidence" value="ECO:0007669"/>
    <property type="project" value="UniProtKB-KW"/>
</dbReference>
<dbReference type="Proteomes" id="UP001290455">
    <property type="component" value="Unassembled WGS sequence"/>
</dbReference>
<dbReference type="EMBL" id="JAXOFX010000003">
    <property type="protein sequence ID" value="MDZ5471638.1"/>
    <property type="molecule type" value="Genomic_DNA"/>
</dbReference>
<evidence type="ECO:0000313" key="3">
    <source>
        <dbReference type="Proteomes" id="UP001290455"/>
    </source>
</evidence>
<comment type="caution">
    <text evidence="2">The sequence shown here is derived from an EMBL/GenBank/DDBJ whole genome shotgun (WGS) entry which is preliminary data.</text>
</comment>
<keyword evidence="2" id="KW-0808">Transferase</keyword>
<evidence type="ECO:0000313" key="2">
    <source>
        <dbReference type="EMBL" id="MDZ5471638.1"/>
    </source>
</evidence>
<dbReference type="InterPro" id="IPR013216">
    <property type="entry name" value="Methyltransf_11"/>
</dbReference>
<dbReference type="InterPro" id="IPR029063">
    <property type="entry name" value="SAM-dependent_MTases_sf"/>
</dbReference>
<organism evidence="2 3">
    <name type="scientific">Robertmurraya mangrovi</name>
    <dbReference type="NCBI Taxonomy" id="3098077"/>
    <lineage>
        <taxon>Bacteria</taxon>
        <taxon>Bacillati</taxon>
        <taxon>Bacillota</taxon>
        <taxon>Bacilli</taxon>
        <taxon>Bacillales</taxon>
        <taxon>Bacillaceae</taxon>
        <taxon>Robertmurraya</taxon>
    </lineage>
</organism>
<keyword evidence="3" id="KW-1185">Reference proteome</keyword>
<dbReference type="Pfam" id="PF08241">
    <property type="entry name" value="Methyltransf_11"/>
    <property type="match status" value="1"/>
</dbReference>
<feature type="domain" description="Methyltransferase type 11" evidence="1">
    <location>
        <begin position="50"/>
        <end position="144"/>
    </location>
</feature>
<evidence type="ECO:0000259" key="1">
    <source>
        <dbReference type="Pfam" id="PF08241"/>
    </source>
</evidence>
<accession>A0ABU5IWV6</accession>
<keyword evidence="2" id="KW-0489">Methyltransferase</keyword>
<gene>
    <name evidence="2" type="ORF">SM124_07735</name>
</gene>
<dbReference type="CDD" id="cd02440">
    <property type="entry name" value="AdoMet_MTases"/>
    <property type="match status" value="1"/>
</dbReference>
<sequence length="244" mass="28373">MEYKGSSAYDEEPFFQQYISRRTRHNSPNNLIESPIFMKLLDEVNEKVVLDLGCGDGSFGLELLNLGCKLYVGVDGSENMFKLARVKLKGTNHKLHHCNLETFDYPVNQFDIVTSRLVLHYIEDLEHVLGKVYQSLKIGGQFIMSVQHPILTSSSKSTEQGEKRTDWVVDDYFISGRRVEPWIGEKVVKYHRTIEEYFTTLQKAGFIIENLHEGAPDRRFFDSQEEYNRRKRIPLFLIVKCRKG</sequence>
<dbReference type="GO" id="GO:0032259">
    <property type="term" value="P:methylation"/>
    <property type="evidence" value="ECO:0007669"/>
    <property type="project" value="UniProtKB-KW"/>
</dbReference>
<reference evidence="2 3" key="1">
    <citation type="submission" date="2023-11" db="EMBL/GenBank/DDBJ databases">
        <title>Bacillus jintuensis, isolated from a mudflat on the Beibu Gulf coast.</title>
        <authorList>
            <person name="Li M."/>
        </authorList>
    </citation>
    <scope>NUCLEOTIDE SEQUENCE [LARGE SCALE GENOMIC DNA]</scope>
    <source>
        <strain evidence="2 3">31A1R</strain>
    </source>
</reference>
<dbReference type="PANTHER" id="PTHR43861">
    <property type="entry name" value="TRANS-ACONITATE 2-METHYLTRANSFERASE-RELATED"/>
    <property type="match status" value="1"/>
</dbReference>
<dbReference type="RefSeq" id="WP_322445925.1">
    <property type="nucleotide sequence ID" value="NZ_JAXOFX010000003.1"/>
</dbReference>
<name>A0ABU5IWV6_9BACI</name>
<proteinExistence type="predicted"/>
<dbReference type="SUPFAM" id="SSF53335">
    <property type="entry name" value="S-adenosyl-L-methionine-dependent methyltransferases"/>
    <property type="match status" value="1"/>
</dbReference>
<dbReference type="EC" id="2.1.1.-" evidence="2"/>